<gene>
    <name evidence="1" type="ORF">QVD17_11009</name>
</gene>
<reference evidence="1" key="1">
    <citation type="journal article" date="2023" name="bioRxiv">
        <title>Improved chromosome-level genome assembly for marigold (Tagetes erecta).</title>
        <authorList>
            <person name="Jiang F."/>
            <person name="Yuan L."/>
            <person name="Wang S."/>
            <person name="Wang H."/>
            <person name="Xu D."/>
            <person name="Wang A."/>
            <person name="Fan W."/>
        </authorList>
    </citation>
    <scope>NUCLEOTIDE SEQUENCE</scope>
    <source>
        <strain evidence="1">WSJ</strain>
        <tissue evidence="1">Leaf</tissue>
    </source>
</reference>
<dbReference type="AlphaFoldDB" id="A0AAD8L7N2"/>
<comment type="caution">
    <text evidence="1">The sequence shown here is derived from an EMBL/GenBank/DDBJ whole genome shotgun (WGS) entry which is preliminary data.</text>
</comment>
<evidence type="ECO:0000313" key="2">
    <source>
        <dbReference type="Proteomes" id="UP001229421"/>
    </source>
</evidence>
<accession>A0AAD8L7N2</accession>
<sequence length="72" mass="8711">MYVHLSTSVCASFNTCKLTLFSHHLFTVILKNLGVFDFKVIPFFFIYIHTQSHTDRYRNRQKKKKKWVHMEC</sequence>
<keyword evidence="2" id="KW-1185">Reference proteome</keyword>
<dbReference type="EMBL" id="JAUHHV010000002">
    <property type="protein sequence ID" value="KAK1434091.1"/>
    <property type="molecule type" value="Genomic_DNA"/>
</dbReference>
<proteinExistence type="predicted"/>
<dbReference type="Proteomes" id="UP001229421">
    <property type="component" value="Unassembled WGS sequence"/>
</dbReference>
<evidence type="ECO:0000313" key="1">
    <source>
        <dbReference type="EMBL" id="KAK1434091.1"/>
    </source>
</evidence>
<organism evidence="1 2">
    <name type="scientific">Tagetes erecta</name>
    <name type="common">African marigold</name>
    <dbReference type="NCBI Taxonomy" id="13708"/>
    <lineage>
        <taxon>Eukaryota</taxon>
        <taxon>Viridiplantae</taxon>
        <taxon>Streptophyta</taxon>
        <taxon>Embryophyta</taxon>
        <taxon>Tracheophyta</taxon>
        <taxon>Spermatophyta</taxon>
        <taxon>Magnoliopsida</taxon>
        <taxon>eudicotyledons</taxon>
        <taxon>Gunneridae</taxon>
        <taxon>Pentapetalae</taxon>
        <taxon>asterids</taxon>
        <taxon>campanulids</taxon>
        <taxon>Asterales</taxon>
        <taxon>Asteraceae</taxon>
        <taxon>Asteroideae</taxon>
        <taxon>Heliantheae alliance</taxon>
        <taxon>Tageteae</taxon>
        <taxon>Tagetes</taxon>
    </lineage>
</organism>
<protein>
    <submittedName>
        <fullName evidence="1">Uncharacterized protein</fullName>
    </submittedName>
</protein>
<name>A0AAD8L7N2_TARER</name>